<proteinExistence type="predicted"/>
<sequence>MLRILGGADIVEGFDSTEALEPGTVVVIDAINAGELIASSEAYDRKVAGIVSGANGVNPGLHLGQDGVLDGEFPVAMSGRVWVKASTENGAIAPGDLLTTAALAGHAMRATDDARANGAVIGKAMSALDADAGLVLVLVNLQ</sequence>
<dbReference type="AlphaFoldDB" id="A0A518BS20"/>
<evidence type="ECO:0000313" key="1">
    <source>
        <dbReference type="EMBL" id="QDU69766.1"/>
    </source>
</evidence>
<dbReference type="Proteomes" id="UP000316921">
    <property type="component" value="Chromosome"/>
</dbReference>
<organism evidence="1 2">
    <name type="scientific">Engelhardtia mirabilis</name>
    <dbReference type="NCBI Taxonomy" id="2528011"/>
    <lineage>
        <taxon>Bacteria</taxon>
        <taxon>Pseudomonadati</taxon>
        <taxon>Planctomycetota</taxon>
        <taxon>Planctomycetia</taxon>
        <taxon>Planctomycetia incertae sedis</taxon>
        <taxon>Engelhardtia</taxon>
    </lineage>
</organism>
<dbReference type="EMBL" id="CP036287">
    <property type="protein sequence ID" value="QDU69766.1"/>
    <property type="molecule type" value="Genomic_DNA"/>
</dbReference>
<accession>A0A518BS20</accession>
<dbReference type="InterPro" id="IPR056914">
    <property type="entry name" value="Gp53-like"/>
</dbReference>
<protein>
    <recommendedName>
        <fullName evidence="3">DUF2190 domain-containing protein</fullName>
    </recommendedName>
</protein>
<gene>
    <name evidence="1" type="ORF">Pla133_48880</name>
</gene>
<name>A0A518BS20_9BACT</name>
<dbReference type="KEGG" id="pbap:Pla133_48880"/>
<dbReference type="Pfam" id="PF23982">
    <property type="entry name" value="XM1_gp53_minor_capsid"/>
    <property type="match status" value="1"/>
</dbReference>
<reference evidence="1 2" key="1">
    <citation type="submission" date="2019-02" db="EMBL/GenBank/DDBJ databases">
        <title>Deep-cultivation of Planctomycetes and their phenomic and genomic characterization uncovers novel biology.</title>
        <authorList>
            <person name="Wiegand S."/>
            <person name="Jogler M."/>
            <person name="Boedeker C."/>
            <person name="Pinto D."/>
            <person name="Vollmers J."/>
            <person name="Rivas-Marin E."/>
            <person name="Kohn T."/>
            <person name="Peeters S.H."/>
            <person name="Heuer A."/>
            <person name="Rast P."/>
            <person name="Oberbeckmann S."/>
            <person name="Bunk B."/>
            <person name="Jeske O."/>
            <person name="Meyerdierks A."/>
            <person name="Storesund J.E."/>
            <person name="Kallscheuer N."/>
            <person name="Luecker S."/>
            <person name="Lage O.M."/>
            <person name="Pohl T."/>
            <person name="Merkel B.J."/>
            <person name="Hornburger P."/>
            <person name="Mueller R.-W."/>
            <person name="Bruemmer F."/>
            <person name="Labrenz M."/>
            <person name="Spormann A.M."/>
            <person name="Op den Camp H."/>
            <person name="Overmann J."/>
            <person name="Amann R."/>
            <person name="Jetten M.S.M."/>
            <person name="Mascher T."/>
            <person name="Medema M.H."/>
            <person name="Devos D.P."/>
            <person name="Kaster A.-K."/>
            <person name="Ovreas L."/>
            <person name="Rohde M."/>
            <person name="Galperin M.Y."/>
            <person name="Jogler C."/>
        </authorList>
    </citation>
    <scope>NUCLEOTIDE SEQUENCE [LARGE SCALE GENOMIC DNA]</scope>
    <source>
        <strain evidence="1 2">Pla133</strain>
    </source>
</reference>
<evidence type="ECO:0008006" key="3">
    <source>
        <dbReference type="Google" id="ProtNLM"/>
    </source>
</evidence>
<keyword evidence="2" id="KW-1185">Reference proteome</keyword>
<evidence type="ECO:0000313" key="2">
    <source>
        <dbReference type="Proteomes" id="UP000316921"/>
    </source>
</evidence>